<keyword evidence="2" id="KW-0325">Glycoprotein</keyword>
<feature type="region of interest" description="Disordered" evidence="3">
    <location>
        <begin position="61"/>
        <end position="82"/>
    </location>
</feature>
<name>A0A1B7TI78_9ASCO</name>
<evidence type="ECO:0000313" key="5">
    <source>
        <dbReference type="Proteomes" id="UP000092321"/>
    </source>
</evidence>
<evidence type="ECO:0000256" key="3">
    <source>
        <dbReference type="SAM" id="MobiDB-lite"/>
    </source>
</evidence>
<feature type="compositionally biased region" description="Low complexity" evidence="3">
    <location>
        <begin position="61"/>
        <end position="76"/>
    </location>
</feature>
<keyword evidence="1" id="KW-0732">Signal</keyword>
<dbReference type="EMBL" id="LXPE01000003">
    <property type="protein sequence ID" value="OBA28460.1"/>
    <property type="molecule type" value="Genomic_DNA"/>
</dbReference>
<gene>
    <name evidence="4" type="ORF">HANVADRAFT_47143</name>
</gene>
<reference evidence="5" key="1">
    <citation type="journal article" date="2016" name="Proc. Natl. Acad. Sci. U.S.A.">
        <title>Comparative genomics of biotechnologically important yeasts.</title>
        <authorList>
            <person name="Riley R."/>
            <person name="Haridas S."/>
            <person name="Wolfe K.H."/>
            <person name="Lopes M.R."/>
            <person name="Hittinger C.T."/>
            <person name="Goeker M."/>
            <person name="Salamov A.A."/>
            <person name="Wisecaver J.H."/>
            <person name="Long T.M."/>
            <person name="Calvey C.H."/>
            <person name="Aerts A.L."/>
            <person name="Barry K.W."/>
            <person name="Choi C."/>
            <person name="Clum A."/>
            <person name="Coughlan A.Y."/>
            <person name="Deshpande S."/>
            <person name="Douglass A.P."/>
            <person name="Hanson S.J."/>
            <person name="Klenk H.-P."/>
            <person name="LaButti K.M."/>
            <person name="Lapidus A."/>
            <person name="Lindquist E.A."/>
            <person name="Lipzen A.M."/>
            <person name="Meier-Kolthoff J.P."/>
            <person name="Ohm R.A."/>
            <person name="Otillar R.P."/>
            <person name="Pangilinan J.L."/>
            <person name="Peng Y."/>
            <person name="Rokas A."/>
            <person name="Rosa C.A."/>
            <person name="Scheuner C."/>
            <person name="Sibirny A.A."/>
            <person name="Slot J.C."/>
            <person name="Stielow J.B."/>
            <person name="Sun H."/>
            <person name="Kurtzman C.P."/>
            <person name="Blackwell M."/>
            <person name="Grigoriev I.V."/>
            <person name="Jeffries T.W."/>
        </authorList>
    </citation>
    <scope>NUCLEOTIDE SEQUENCE [LARGE SCALE GENOMIC DNA]</scope>
    <source>
        <strain evidence="5">NRRL Y-1626</strain>
    </source>
</reference>
<comment type="caution">
    <text evidence="4">The sequence shown here is derived from an EMBL/GenBank/DDBJ whole genome shotgun (WGS) entry which is preliminary data.</text>
</comment>
<evidence type="ECO:0000256" key="1">
    <source>
        <dbReference type="ARBA" id="ARBA00022729"/>
    </source>
</evidence>
<dbReference type="InterPro" id="IPR025928">
    <property type="entry name" value="Flocculin_t3_rpt"/>
</dbReference>
<evidence type="ECO:0000313" key="4">
    <source>
        <dbReference type="EMBL" id="OBA28460.1"/>
    </source>
</evidence>
<dbReference type="AlphaFoldDB" id="A0A1B7TI78"/>
<organism evidence="4 5">
    <name type="scientific">Hanseniaspora valbyensis NRRL Y-1626</name>
    <dbReference type="NCBI Taxonomy" id="766949"/>
    <lineage>
        <taxon>Eukaryota</taxon>
        <taxon>Fungi</taxon>
        <taxon>Dikarya</taxon>
        <taxon>Ascomycota</taxon>
        <taxon>Saccharomycotina</taxon>
        <taxon>Saccharomycetes</taxon>
        <taxon>Saccharomycodales</taxon>
        <taxon>Saccharomycodaceae</taxon>
        <taxon>Hanseniaspora</taxon>
    </lineage>
</organism>
<keyword evidence="5" id="KW-1185">Reference proteome</keyword>
<sequence>MTTPDASAESTTMVTVTSCQNETCVLSASPAMVSVVTTTNNKSTSEYTTYYSLTTSLSKQDTTANSSTSANSTTSSFVSKSKNVGVKQTTGSLFALIAGLLAAL</sequence>
<evidence type="ECO:0000256" key="2">
    <source>
        <dbReference type="ARBA" id="ARBA00023180"/>
    </source>
</evidence>
<protein>
    <submittedName>
        <fullName evidence="4">Uncharacterized protein</fullName>
    </submittedName>
</protein>
<proteinExistence type="predicted"/>
<dbReference type="Proteomes" id="UP000092321">
    <property type="component" value="Unassembled WGS sequence"/>
</dbReference>
<dbReference type="Pfam" id="PF13928">
    <property type="entry name" value="Flocculin_t3"/>
    <property type="match status" value="1"/>
</dbReference>
<accession>A0A1B7TI78</accession>